<dbReference type="Proteomes" id="UP000004509">
    <property type="component" value="Unassembled WGS sequence"/>
</dbReference>
<name>C8PQ17_9SPIR</name>
<evidence type="ECO:0000313" key="2">
    <source>
        <dbReference type="Proteomes" id="UP000004509"/>
    </source>
</evidence>
<sequence length="217" mass="24102">MSSDILITDDRLNFSLSLVDFLRVQGQRVIVTSDSERIKEKKPENAIGPVILWNRQSAFSLQSLPLQFKNLQLNVETALLIFDGQAYAELYSNSGVLHTDKIVTELITANMQLAYTLMRYFIHKKSGKLIFVHRDVSGSCGNIPVAAASGAFVRMAEASTASLAQEENALLQTMLVRLEGEDNALYIEWLAAQINQPALSRMPGKWIKAGQRGLFGK</sequence>
<dbReference type="eggNOG" id="ENOG5031CJJ">
    <property type="taxonomic scope" value="Bacteria"/>
</dbReference>
<organism evidence="1 2">
    <name type="scientific">Treponema vincentii ATCC 35580</name>
    <dbReference type="NCBI Taxonomy" id="596324"/>
    <lineage>
        <taxon>Bacteria</taxon>
        <taxon>Pseudomonadati</taxon>
        <taxon>Spirochaetota</taxon>
        <taxon>Spirochaetia</taxon>
        <taxon>Spirochaetales</taxon>
        <taxon>Treponemataceae</taxon>
        <taxon>Treponema</taxon>
    </lineage>
</organism>
<dbReference type="RefSeq" id="WP_006188672.1">
    <property type="nucleotide sequence ID" value="NZ_ACYH01000032.1"/>
</dbReference>
<gene>
    <name evidence="1" type="ORF">TREVI0001_0321</name>
</gene>
<evidence type="ECO:0000313" key="1">
    <source>
        <dbReference type="EMBL" id="EEV20499.1"/>
    </source>
</evidence>
<dbReference type="EMBL" id="ACYH01000032">
    <property type="protein sequence ID" value="EEV20499.1"/>
    <property type="molecule type" value="Genomic_DNA"/>
</dbReference>
<dbReference type="AlphaFoldDB" id="C8PQ17"/>
<dbReference type="GeneID" id="301461319"/>
<dbReference type="OrthoDB" id="358257at2"/>
<accession>C8PQ17</accession>
<reference evidence="1 2" key="1">
    <citation type="submission" date="2009-07" db="EMBL/GenBank/DDBJ databases">
        <authorList>
            <person name="Madupu R."/>
            <person name="Sebastian Y."/>
            <person name="Durkin A.S."/>
            <person name="Torralba M."/>
            <person name="Methe B."/>
            <person name="Sutton G.G."/>
            <person name="Strausberg R.L."/>
            <person name="Nelson K.E."/>
        </authorList>
    </citation>
    <scope>NUCLEOTIDE SEQUENCE [LARGE SCALE GENOMIC DNA]</scope>
    <source>
        <strain evidence="1 2">ATCC 35580</strain>
    </source>
</reference>
<proteinExistence type="predicted"/>
<comment type="caution">
    <text evidence="1">The sequence shown here is derived from an EMBL/GenBank/DDBJ whole genome shotgun (WGS) entry which is preliminary data.</text>
</comment>
<protein>
    <submittedName>
        <fullName evidence="1">Uncharacterized protein</fullName>
    </submittedName>
</protein>
<dbReference type="STRING" id="596324.TREVI0001_0321"/>